<proteinExistence type="predicted"/>
<reference evidence="1 2" key="1">
    <citation type="submission" date="2015-10" db="EMBL/GenBank/DDBJ databases">
        <title>Candidatus Desulfofervidus auxilii, a hydrogenotrophic sulfate-reducing bacterium involved in the thermophilic anaerobic oxidation of methane.</title>
        <authorList>
            <person name="Krukenberg V."/>
            <person name="Richter M."/>
            <person name="Wegener G."/>
        </authorList>
    </citation>
    <scope>NUCLEOTIDE SEQUENCE [LARGE SCALE GENOMIC DNA]</scope>
    <source>
        <strain evidence="1 2">HS1</strain>
    </source>
</reference>
<accession>A0A7U4TI71</accession>
<gene>
    <name evidence="1" type="ORF">HS1_001104</name>
</gene>
<organism evidence="1 2">
    <name type="scientific">Desulfofervidus auxilii</name>
    <dbReference type="NCBI Taxonomy" id="1621989"/>
    <lineage>
        <taxon>Bacteria</taxon>
        <taxon>Pseudomonadati</taxon>
        <taxon>Thermodesulfobacteriota</taxon>
        <taxon>Candidatus Desulfofervidia</taxon>
        <taxon>Candidatus Desulfofervidales</taxon>
        <taxon>Candidatus Desulfofervidaceae</taxon>
        <taxon>Candidatus Desulfofervidus</taxon>
    </lineage>
</organism>
<dbReference type="KEGG" id="daw:HS1_001104"/>
<name>A0A7U4TI71_DESA2</name>
<evidence type="ECO:0000313" key="1">
    <source>
        <dbReference type="EMBL" id="AMM40908.1"/>
    </source>
</evidence>
<protein>
    <submittedName>
        <fullName evidence="1">Uncharacterized protein</fullName>
    </submittedName>
</protein>
<dbReference type="EMBL" id="CP013015">
    <property type="protein sequence ID" value="AMM40908.1"/>
    <property type="molecule type" value="Genomic_DNA"/>
</dbReference>
<dbReference type="AlphaFoldDB" id="A0A7U4TI71"/>
<sequence length="70" mass="8451">MPYSVNIIRLLEKVEPSTREVLLAVLEEIERQREVTELPKRNLMSLRKLLKTWGRPLKNWLRLRKKLKLS</sequence>
<keyword evidence="2" id="KW-1185">Reference proteome</keyword>
<dbReference type="Proteomes" id="UP000070560">
    <property type="component" value="Chromosome"/>
</dbReference>
<evidence type="ECO:0000313" key="2">
    <source>
        <dbReference type="Proteomes" id="UP000070560"/>
    </source>
</evidence>